<gene>
    <name evidence="2" type="ORF">BO80DRAFT_392636</name>
</gene>
<accession>A0A395GL41</accession>
<keyword evidence="1" id="KW-0472">Membrane</keyword>
<dbReference type="GeneID" id="37222092"/>
<dbReference type="Proteomes" id="UP000249402">
    <property type="component" value="Unassembled WGS sequence"/>
</dbReference>
<protein>
    <submittedName>
        <fullName evidence="2">Uncharacterized protein</fullName>
    </submittedName>
</protein>
<dbReference type="OrthoDB" id="426718at2759"/>
<dbReference type="InterPro" id="IPR021838">
    <property type="entry name" value="DUF3431"/>
</dbReference>
<name>A0A395GL41_9EURO</name>
<dbReference type="STRING" id="1448316.A0A395GL41"/>
<feature type="transmembrane region" description="Helical" evidence="1">
    <location>
        <begin position="12"/>
        <end position="32"/>
    </location>
</feature>
<dbReference type="PANTHER" id="PTHR37490:SF2">
    <property type="match status" value="1"/>
</dbReference>
<evidence type="ECO:0000256" key="1">
    <source>
        <dbReference type="SAM" id="Phobius"/>
    </source>
</evidence>
<dbReference type="Pfam" id="PF11913">
    <property type="entry name" value="DUF3431"/>
    <property type="match status" value="1"/>
</dbReference>
<keyword evidence="3" id="KW-1185">Reference proteome</keyword>
<proteinExistence type="predicted"/>
<keyword evidence="1" id="KW-1133">Transmembrane helix</keyword>
<keyword evidence="1" id="KW-0812">Transmembrane</keyword>
<evidence type="ECO:0000313" key="3">
    <source>
        <dbReference type="Proteomes" id="UP000249402"/>
    </source>
</evidence>
<evidence type="ECO:0000313" key="2">
    <source>
        <dbReference type="EMBL" id="RAK96016.1"/>
    </source>
</evidence>
<dbReference type="PANTHER" id="PTHR37490">
    <property type="entry name" value="EXPRESSED PROTEIN"/>
    <property type="match status" value="1"/>
</dbReference>
<reference evidence="2 3" key="1">
    <citation type="submission" date="2018-02" db="EMBL/GenBank/DDBJ databases">
        <title>The genomes of Aspergillus section Nigri reveals drivers in fungal speciation.</title>
        <authorList>
            <consortium name="DOE Joint Genome Institute"/>
            <person name="Vesth T.C."/>
            <person name="Nybo J."/>
            <person name="Theobald S."/>
            <person name="Brandl J."/>
            <person name="Frisvad J.C."/>
            <person name="Nielsen K.F."/>
            <person name="Lyhne E.K."/>
            <person name="Kogle M.E."/>
            <person name="Kuo A."/>
            <person name="Riley R."/>
            <person name="Clum A."/>
            <person name="Nolan M."/>
            <person name="Lipzen A."/>
            <person name="Salamov A."/>
            <person name="Henrissat B."/>
            <person name="Wiebenga A."/>
            <person name="De vries R.P."/>
            <person name="Grigoriev I.V."/>
            <person name="Mortensen U.H."/>
            <person name="Andersen M.R."/>
            <person name="Baker S.E."/>
        </authorList>
    </citation>
    <scope>NUCLEOTIDE SEQUENCE [LARGE SCALE GENOMIC DNA]</scope>
    <source>
        <strain evidence="2 3">CBS 121593</strain>
    </source>
</reference>
<sequence length="308" mass="35258">MIQSLGLPMRSRGLCTWCSVVLCFGLLGLLYMRLLKDDLTLILNRVEKHRPNALVLAKTRSEDVSWAYTLKPQYVFMTHPRPQPRIRISTVAHSLGSWKPFIYTSDQEPGYYAIPANKAREGMAYLTHIIDFYDRLADVTAFMHASATQWHNDVGDMVSAALLRRLSLDAVNRAGYANLRCQHRPGCPVAVRPFDPAMASNHNVVYRNFTSIYMDLFAVPRDQVPTEVGGVCCGQFVLTRDRIRERPRDDYVRMRDWALATEMDTFAAGSVFEMLWHIIFLEQPISCPDVQQCYCELYNLCPENNDHA</sequence>
<organism evidence="2 3">
    <name type="scientific">Aspergillus ibericus CBS 121593</name>
    <dbReference type="NCBI Taxonomy" id="1448316"/>
    <lineage>
        <taxon>Eukaryota</taxon>
        <taxon>Fungi</taxon>
        <taxon>Dikarya</taxon>
        <taxon>Ascomycota</taxon>
        <taxon>Pezizomycotina</taxon>
        <taxon>Eurotiomycetes</taxon>
        <taxon>Eurotiomycetidae</taxon>
        <taxon>Eurotiales</taxon>
        <taxon>Aspergillaceae</taxon>
        <taxon>Aspergillus</taxon>
        <taxon>Aspergillus subgen. Circumdati</taxon>
    </lineage>
</organism>
<dbReference type="VEuPathDB" id="FungiDB:BO80DRAFT_392636"/>
<dbReference type="EMBL" id="KZ824481">
    <property type="protein sequence ID" value="RAK96016.1"/>
    <property type="molecule type" value="Genomic_DNA"/>
</dbReference>
<dbReference type="AlphaFoldDB" id="A0A395GL41"/>
<dbReference type="RefSeq" id="XP_025570344.1">
    <property type="nucleotide sequence ID" value="XM_025717227.1"/>
</dbReference>